<dbReference type="EMBL" id="GGEC01009766">
    <property type="protein sequence ID" value="MBW90249.1"/>
    <property type="molecule type" value="Transcribed_RNA"/>
</dbReference>
<organism evidence="1">
    <name type="scientific">Rhizophora mucronata</name>
    <name type="common">Asiatic mangrove</name>
    <dbReference type="NCBI Taxonomy" id="61149"/>
    <lineage>
        <taxon>Eukaryota</taxon>
        <taxon>Viridiplantae</taxon>
        <taxon>Streptophyta</taxon>
        <taxon>Embryophyta</taxon>
        <taxon>Tracheophyta</taxon>
        <taxon>Spermatophyta</taxon>
        <taxon>Magnoliopsida</taxon>
        <taxon>eudicotyledons</taxon>
        <taxon>Gunneridae</taxon>
        <taxon>Pentapetalae</taxon>
        <taxon>rosids</taxon>
        <taxon>fabids</taxon>
        <taxon>Malpighiales</taxon>
        <taxon>Rhizophoraceae</taxon>
        <taxon>Rhizophora</taxon>
    </lineage>
</organism>
<proteinExistence type="predicted"/>
<evidence type="ECO:0000313" key="1">
    <source>
        <dbReference type="EMBL" id="MBW90249.1"/>
    </source>
</evidence>
<reference evidence="1" key="1">
    <citation type="submission" date="2018-02" db="EMBL/GenBank/DDBJ databases">
        <title>Rhizophora mucronata_Transcriptome.</title>
        <authorList>
            <person name="Meera S.P."/>
            <person name="Sreeshan A."/>
            <person name="Augustine A."/>
        </authorList>
    </citation>
    <scope>NUCLEOTIDE SEQUENCE</scope>
    <source>
        <tissue evidence="1">Leaf</tissue>
    </source>
</reference>
<name>A0A2P2J9V6_RHIMU</name>
<protein>
    <submittedName>
        <fullName evidence="1">Uncharacterized protein</fullName>
    </submittedName>
</protein>
<accession>A0A2P2J9V6</accession>
<sequence>MITRRISNS</sequence>